<dbReference type="InterPro" id="IPR037176">
    <property type="entry name" value="Osmotin/thaumatin-like_sf"/>
</dbReference>
<dbReference type="SMART" id="SM00205">
    <property type="entry name" value="THN"/>
    <property type="match status" value="1"/>
</dbReference>
<dbReference type="Gramene" id="ERM97453">
    <property type="protein sequence ID" value="ERM97453"/>
    <property type="gene ID" value="AMTR_s00124p00098540"/>
</dbReference>
<dbReference type="InterPro" id="IPR001938">
    <property type="entry name" value="Thaumatin"/>
</dbReference>
<feature type="disulfide bond" evidence="1">
    <location>
        <begin position="166"/>
        <end position="182"/>
    </location>
</feature>
<dbReference type="GO" id="GO:0006952">
    <property type="term" value="P:defense response"/>
    <property type="evidence" value="ECO:0000318"/>
    <property type="project" value="GO_Central"/>
</dbReference>
<dbReference type="STRING" id="13333.W1NPX5"/>
<dbReference type="PIRSF" id="PIRSF002703">
    <property type="entry name" value="Thaumatin"/>
    <property type="match status" value="1"/>
</dbReference>
<feature type="disulfide bond" evidence="1">
    <location>
        <begin position="158"/>
        <end position="219"/>
    </location>
</feature>
<keyword evidence="2" id="KW-0732">Signal</keyword>
<dbReference type="OMA" id="IEISEPH"/>
<evidence type="ECO:0008006" key="5">
    <source>
        <dbReference type="Google" id="ProtNLM"/>
    </source>
</evidence>
<feature type="chain" id="PRO_5004807370" description="Thaumatin-like protein" evidence="2">
    <location>
        <begin position="24"/>
        <end position="248"/>
    </location>
</feature>
<proteinExistence type="predicted"/>
<evidence type="ECO:0000313" key="3">
    <source>
        <dbReference type="EMBL" id="ERM97453.1"/>
    </source>
</evidence>
<dbReference type="AlphaFoldDB" id="W1NPX5"/>
<dbReference type="KEGG" id="atr:18425420"/>
<dbReference type="Pfam" id="PF00314">
    <property type="entry name" value="Thaumatin"/>
    <property type="match status" value="1"/>
</dbReference>
<feature type="disulfide bond" evidence="1">
    <location>
        <begin position="196"/>
        <end position="206"/>
    </location>
</feature>
<dbReference type="eggNOG" id="KOG0800">
    <property type="taxonomic scope" value="Eukaryota"/>
</dbReference>
<keyword evidence="1" id="KW-1015">Disulfide bond</keyword>
<dbReference type="HOGENOM" id="CLU_043181_0_1_1"/>
<evidence type="ECO:0000256" key="2">
    <source>
        <dbReference type="SAM" id="SignalP"/>
    </source>
</evidence>
<feature type="signal peptide" evidence="2">
    <location>
        <begin position="1"/>
        <end position="23"/>
    </location>
</feature>
<dbReference type="PRINTS" id="PR00347">
    <property type="entry name" value="THAUMATIN"/>
</dbReference>
<dbReference type="EMBL" id="KI396338">
    <property type="protein sequence ID" value="ERM97453.1"/>
    <property type="molecule type" value="Genomic_DNA"/>
</dbReference>
<feature type="disulfide bond" evidence="1">
    <location>
        <begin position="153"/>
        <end position="236"/>
    </location>
</feature>
<dbReference type="PROSITE" id="PS51367">
    <property type="entry name" value="THAUMATIN_2"/>
    <property type="match status" value="1"/>
</dbReference>
<feature type="disulfide bond" evidence="1">
    <location>
        <begin position="186"/>
        <end position="195"/>
    </location>
</feature>
<protein>
    <recommendedName>
        <fullName evidence="5">Thaumatin-like protein</fullName>
    </recommendedName>
</protein>
<name>W1NPX5_AMBTC</name>
<organism evidence="3 4">
    <name type="scientific">Amborella trichopoda</name>
    <dbReference type="NCBI Taxonomy" id="13333"/>
    <lineage>
        <taxon>Eukaryota</taxon>
        <taxon>Viridiplantae</taxon>
        <taxon>Streptophyta</taxon>
        <taxon>Embryophyta</taxon>
        <taxon>Tracheophyta</taxon>
        <taxon>Spermatophyta</taxon>
        <taxon>Magnoliopsida</taxon>
        <taxon>Amborellales</taxon>
        <taxon>Amborellaceae</taxon>
        <taxon>Amborella</taxon>
    </lineage>
</organism>
<evidence type="ECO:0000313" key="4">
    <source>
        <dbReference type="Proteomes" id="UP000017836"/>
    </source>
</evidence>
<gene>
    <name evidence="3" type="ORF">AMTR_s00124p00098540</name>
</gene>
<evidence type="ECO:0000256" key="1">
    <source>
        <dbReference type="PIRSR" id="PIRSR002703-1"/>
    </source>
</evidence>
<accession>W1NPX5</accession>
<feature type="disulfide bond" evidence="1">
    <location>
        <begin position="45"/>
        <end position="247"/>
    </location>
</feature>
<dbReference type="PANTHER" id="PTHR31048">
    <property type="entry name" value="OS03G0233200 PROTEIN"/>
    <property type="match status" value="1"/>
</dbReference>
<feature type="disulfide bond" evidence="1">
    <location>
        <begin position="97"/>
        <end position="104"/>
    </location>
</feature>
<sequence length="248" mass="26472">MPPLAPLSLLLLLLSLLFPTAKTATTKIPATQTPNTLNLTIVNNCAFTIWPSIEPNQGSSQIITGNQQTFYLKTLQIESFAMPAAPWSGRVYARTGCNPAPTACATGNKPPFTIAQFSINPTNPNTNSAYSVSLVDGFNLPMTVTPHGGAGNCPVVGCRHDLLKTCPAQLVVRGDGSRVVACKSACEAFQNDEYCCRGAFAGQGKCKPSSYSEGFKSVCPDTYTFPADNPFAKDECKAPIELKVIFCH</sequence>
<reference evidence="4" key="1">
    <citation type="journal article" date="2013" name="Science">
        <title>The Amborella genome and the evolution of flowering plants.</title>
        <authorList>
            <consortium name="Amborella Genome Project"/>
        </authorList>
    </citation>
    <scope>NUCLEOTIDE SEQUENCE [LARGE SCALE GENOMIC DNA]</scope>
</reference>
<dbReference type="OrthoDB" id="430315at2759"/>
<keyword evidence="4" id="KW-1185">Reference proteome</keyword>
<dbReference type="Gene3D" id="2.60.110.10">
    <property type="entry name" value="Thaumatin"/>
    <property type="match status" value="1"/>
</dbReference>
<dbReference type="Proteomes" id="UP000017836">
    <property type="component" value="Unassembled WGS sequence"/>
</dbReference>
<dbReference type="SUPFAM" id="SSF49870">
    <property type="entry name" value="Osmotin, thaumatin-like protein"/>
    <property type="match status" value="1"/>
</dbReference>